<sequence length="130" mass="14685">MFIDSMKENNLNDILNAQVKNQGNGEEIMSVANLAYRARLFMGTNKERIEHLESGLGAVQEGLQRMEISMNDKLHHVEEALNRLLNVLPINLKSSNHGNHHRENQDGGRYIVSSKSAKLEFPRFSGDDPT</sequence>
<protein>
    <submittedName>
        <fullName evidence="1">Uncharacterized protein</fullName>
    </submittedName>
</protein>
<evidence type="ECO:0000313" key="2">
    <source>
        <dbReference type="Proteomes" id="UP001163603"/>
    </source>
</evidence>
<organism evidence="1 2">
    <name type="scientific">Pistacia integerrima</name>
    <dbReference type="NCBI Taxonomy" id="434235"/>
    <lineage>
        <taxon>Eukaryota</taxon>
        <taxon>Viridiplantae</taxon>
        <taxon>Streptophyta</taxon>
        <taxon>Embryophyta</taxon>
        <taxon>Tracheophyta</taxon>
        <taxon>Spermatophyta</taxon>
        <taxon>Magnoliopsida</taxon>
        <taxon>eudicotyledons</taxon>
        <taxon>Gunneridae</taxon>
        <taxon>Pentapetalae</taxon>
        <taxon>rosids</taxon>
        <taxon>malvids</taxon>
        <taxon>Sapindales</taxon>
        <taxon>Anacardiaceae</taxon>
        <taxon>Pistacia</taxon>
    </lineage>
</organism>
<comment type="caution">
    <text evidence="1">The sequence shown here is derived from an EMBL/GenBank/DDBJ whole genome shotgun (WGS) entry which is preliminary data.</text>
</comment>
<reference evidence="2" key="1">
    <citation type="journal article" date="2023" name="G3 (Bethesda)">
        <title>Genome assembly and association tests identify interacting loci associated with vigor, precocity, and sex in interspecific pistachio rootstocks.</title>
        <authorList>
            <person name="Palmer W."/>
            <person name="Jacygrad E."/>
            <person name="Sagayaradj S."/>
            <person name="Cavanaugh K."/>
            <person name="Han R."/>
            <person name="Bertier L."/>
            <person name="Beede B."/>
            <person name="Kafkas S."/>
            <person name="Golino D."/>
            <person name="Preece J."/>
            <person name="Michelmore R."/>
        </authorList>
    </citation>
    <scope>NUCLEOTIDE SEQUENCE [LARGE SCALE GENOMIC DNA]</scope>
</reference>
<proteinExistence type="predicted"/>
<dbReference type="Proteomes" id="UP001163603">
    <property type="component" value="Chromosome 11"/>
</dbReference>
<dbReference type="EMBL" id="CM047746">
    <property type="protein sequence ID" value="KAJ0020275.1"/>
    <property type="molecule type" value="Genomic_DNA"/>
</dbReference>
<keyword evidence="2" id="KW-1185">Reference proteome</keyword>
<accession>A0ACC0XLX2</accession>
<name>A0ACC0XLX2_9ROSI</name>
<gene>
    <name evidence="1" type="ORF">Pint_30954</name>
</gene>
<evidence type="ECO:0000313" key="1">
    <source>
        <dbReference type="EMBL" id="KAJ0020275.1"/>
    </source>
</evidence>